<name>A0A061LEV8_ECOLX</name>
<dbReference type="GO" id="GO:0016020">
    <property type="term" value="C:membrane"/>
    <property type="evidence" value="ECO:0007669"/>
    <property type="project" value="UniProtKB-SubCell"/>
</dbReference>
<accession>A0A061LEV8</accession>
<evidence type="ECO:0000259" key="5">
    <source>
        <dbReference type="Pfam" id="PF04932"/>
    </source>
</evidence>
<dbReference type="InterPro" id="IPR007016">
    <property type="entry name" value="O-antigen_ligase-rel_domated"/>
</dbReference>
<dbReference type="AlphaFoldDB" id="A0A061LEV8"/>
<dbReference type="PATRIC" id="fig|562.6965.peg.1152"/>
<proteinExistence type="predicted"/>
<evidence type="ECO:0000313" key="6">
    <source>
        <dbReference type="EMBL" id="BAQ00736.1"/>
    </source>
</evidence>
<evidence type="ECO:0000256" key="3">
    <source>
        <dbReference type="ARBA" id="ARBA00022989"/>
    </source>
</evidence>
<dbReference type="RefSeq" id="WP_001063510.1">
    <property type="nucleotide sequence ID" value="NZ_CAJSJU010000035.1"/>
</dbReference>
<keyword evidence="3" id="KW-1133">Transmembrane helix</keyword>
<evidence type="ECO:0000256" key="2">
    <source>
        <dbReference type="ARBA" id="ARBA00022692"/>
    </source>
</evidence>
<organism evidence="6">
    <name type="scientific">Escherichia coli</name>
    <dbReference type="NCBI Taxonomy" id="562"/>
    <lineage>
        <taxon>Bacteria</taxon>
        <taxon>Pseudomonadati</taxon>
        <taxon>Pseudomonadota</taxon>
        <taxon>Gammaproteobacteria</taxon>
        <taxon>Enterobacterales</taxon>
        <taxon>Enterobacteriaceae</taxon>
        <taxon>Escherichia</taxon>
    </lineage>
</organism>
<dbReference type="PANTHER" id="PTHR37422">
    <property type="entry name" value="TEICHURONIC ACID BIOSYNTHESIS PROTEIN TUAE"/>
    <property type="match status" value="1"/>
</dbReference>
<dbReference type="EMBL" id="AB811606">
    <property type="protein sequence ID" value="BAQ00736.1"/>
    <property type="molecule type" value="Genomic_DNA"/>
</dbReference>
<dbReference type="Pfam" id="PF04932">
    <property type="entry name" value="Wzy_C"/>
    <property type="match status" value="1"/>
</dbReference>
<evidence type="ECO:0000256" key="1">
    <source>
        <dbReference type="ARBA" id="ARBA00004141"/>
    </source>
</evidence>
<comment type="subcellular location">
    <subcellularLocation>
        <location evidence="1">Membrane</location>
        <topology evidence="1">Multi-pass membrane protein</topology>
    </subcellularLocation>
</comment>
<gene>
    <name evidence="6" type="primary">wzy</name>
</gene>
<feature type="domain" description="O-antigen ligase-related" evidence="5">
    <location>
        <begin position="191"/>
        <end position="342"/>
    </location>
</feature>
<protein>
    <submittedName>
        <fullName evidence="6">O-antigen polymerase</fullName>
    </submittedName>
</protein>
<reference evidence="6" key="1">
    <citation type="journal article" date="2014" name="DNA Res.">
        <title>A complete view of the genetic diversity of the Escherichia coli O-antigen biosynthesis gene cluster.</title>
        <authorList>
            <person name="Iguchi A."/>
            <person name="Iyoda S."/>
            <person name="Kikuchi T."/>
            <person name="Ogura Y."/>
            <person name="Katsura K."/>
            <person name="Ohnishi M."/>
            <person name="Hayashi T."/>
            <person name="Thomson N.R."/>
        </authorList>
    </citation>
    <scope>NUCLEOTIDE SEQUENCE</scope>
    <source>
        <strain evidence="6">E14a</strain>
    </source>
</reference>
<dbReference type="PANTHER" id="PTHR37422:SF13">
    <property type="entry name" value="LIPOPOLYSACCHARIDE BIOSYNTHESIS PROTEIN PA4999-RELATED"/>
    <property type="match status" value="1"/>
</dbReference>
<sequence length="411" mass="46837">MNNNIIDTAGRLKLIAFNFMIFVFLVRVPGFPFIILSIISITILSLFLIKVKVELNNKLIPLYCFVIYMILRCVIGFVFNGGYEERYFMVLLLMLFVLIVFTVELKDVRLEQCYNGISAAVIVTLLIVLYEIISGNHMSTSRYSDINNEAFLWSVSKPTAFYYNENDMLSFVVCFLPFTFVLKNTMLRVAIFLLAAASAIYIGSKAAIITILIYGLFTKIISKKAILLLVVTGVVLVNLFATSLIENTSSFISGSSERLLGFWDTILSTRGGDESTSERLSIYKANLDWLGNHPLSATFGNGRFGDYESELMKVYGLRMGEFHNLHLEMITIFGLLFYLLFFSYYFYLWICLFLKKNKNTACYPLLISSAMYPLIISFGPSSSLKYPFLFILCLLMILGFRNDEKHAKKNI</sequence>
<keyword evidence="2" id="KW-0812">Transmembrane</keyword>
<dbReference type="InterPro" id="IPR051533">
    <property type="entry name" value="WaaL-like"/>
</dbReference>
<keyword evidence="4" id="KW-0472">Membrane</keyword>
<evidence type="ECO:0000256" key="4">
    <source>
        <dbReference type="ARBA" id="ARBA00023136"/>
    </source>
</evidence>